<feature type="non-terminal residue" evidence="1">
    <location>
        <position position="1"/>
    </location>
</feature>
<dbReference type="Gene3D" id="3.40.50.1820">
    <property type="entry name" value="alpha/beta hydrolase"/>
    <property type="match status" value="1"/>
</dbReference>
<gene>
    <name evidence="1" type="ORF">S12H4_28418</name>
</gene>
<reference evidence="1" key="1">
    <citation type="journal article" date="2014" name="Front. Microbiol.">
        <title>High frequency of phylogenetically diverse reductive dehalogenase-homologous genes in deep subseafloor sedimentary metagenomes.</title>
        <authorList>
            <person name="Kawai M."/>
            <person name="Futagami T."/>
            <person name="Toyoda A."/>
            <person name="Takaki Y."/>
            <person name="Nishi S."/>
            <person name="Hori S."/>
            <person name="Arai W."/>
            <person name="Tsubouchi T."/>
            <person name="Morono Y."/>
            <person name="Uchiyama I."/>
            <person name="Ito T."/>
            <person name="Fujiyama A."/>
            <person name="Inagaki F."/>
            <person name="Takami H."/>
        </authorList>
    </citation>
    <scope>NUCLEOTIDE SEQUENCE</scope>
    <source>
        <strain evidence="1">Expedition CK06-06</strain>
    </source>
</reference>
<accession>X1TB84</accession>
<dbReference type="EMBL" id="BARW01016300">
    <property type="protein sequence ID" value="GAJ02588.1"/>
    <property type="molecule type" value="Genomic_DNA"/>
</dbReference>
<proteinExistence type="predicted"/>
<name>X1TB84_9ZZZZ</name>
<organism evidence="1">
    <name type="scientific">marine sediment metagenome</name>
    <dbReference type="NCBI Taxonomy" id="412755"/>
    <lineage>
        <taxon>unclassified sequences</taxon>
        <taxon>metagenomes</taxon>
        <taxon>ecological metagenomes</taxon>
    </lineage>
</organism>
<evidence type="ECO:0008006" key="2">
    <source>
        <dbReference type="Google" id="ProtNLM"/>
    </source>
</evidence>
<dbReference type="SUPFAM" id="SSF53474">
    <property type="entry name" value="alpha/beta-Hydrolases"/>
    <property type="match status" value="1"/>
</dbReference>
<comment type="caution">
    <text evidence="1">The sequence shown here is derived from an EMBL/GenBank/DDBJ whole genome shotgun (WGS) entry which is preliminary data.</text>
</comment>
<sequence length="78" mass="9107">SENEKKIPKDLPIFFISGSLCPIGNKTRGVKAMINRLKKYGNTNVTYKFYTDARHELFNEINRDEVFNDVIEWLDSHS</sequence>
<dbReference type="InterPro" id="IPR029058">
    <property type="entry name" value="AB_hydrolase_fold"/>
</dbReference>
<evidence type="ECO:0000313" key="1">
    <source>
        <dbReference type="EMBL" id="GAJ02588.1"/>
    </source>
</evidence>
<dbReference type="AlphaFoldDB" id="X1TB84"/>
<protein>
    <recommendedName>
        <fullName evidence="2">Serine aminopeptidase S33 domain-containing protein</fullName>
    </recommendedName>
</protein>